<keyword evidence="9 13" id="KW-0675">Receptor</keyword>
<dbReference type="GO" id="GO:0016020">
    <property type="term" value="C:membrane"/>
    <property type="evidence" value="ECO:0007669"/>
    <property type="project" value="UniProtKB-SubCell"/>
</dbReference>
<dbReference type="PANTHER" id="PTHR11394:SF42">
    <property type="entry name" value="TASTE RECEPTOR TYPE 2 MEMBER 113"/>
    <property type="match status" value="1"/>
</dbReference>
<feature type="transmembrane region" description="Helical" evidence="14">
    <location>
        <begin position="9"/>
        <end position="27"/>
    </location>
</feature>
<keyword evidence="4 13" id="KW-0716">Sensory transduction</keyword>
<organism evidence="15 16">
    <name type="scientific">Mesocricetus auratus</name>
    <name type="common">Golden hamster</name>
    <dbReference type="NCBI Taxonomy" id="10036"/>
    <lineage>
        <taxon>Eukaryota</taxon>
        <taxon>Metazoa</taxon>
        <taxon>Chordata</taxon>
        <taxon>Craniata</taxon>
        <taxon>Vertebrata</taxon>
        <taxon>Euteleostomi</taxon>
        <taxon>Mammalia</taxon>
        <taxon>Eutheria</taxon>
        <taxon>Euarchontoglires</taxon>
        <taxon>Glires</taxon>
        <taxon>Rodentia</taxon>
        <taxon>Myomorpha</taxon>
        <taxon>Muroidea</taxon>
        <taxon>Cricetidae</taxon>
        <taxon>Cricetinae</taxon>
        <taxon>Mesocricetus</taxon>
    </lineage>
</organism>
<evidence type="ECO:0000256" key="4">
    <source>
        <dbReference type="ARBA" id="ARBA00022606"/>
    </source>
</evidence>
<evidence type="ECO:0000256" key="3">
    <source>
        <dbReference type="ARBA" id="ARBA00022480"/>
    </source>
</evidence>
<gene>
    <name evidence="16" type="primary">LOC101824350</name>
</gene>
<dbReference type="AlphaFoldDB" id="A0A3Q0CUY3"/>
<keyword evidence="6 14" id="KW-1133">Transmembrane helix</keyword>
<sequence length="310" mass="35874">MVAVLRRTFVIIFSVEFIMGTLGNGFIALMNITDWVKRRKISLVNQILTALVISRIALACLVFLDLWIFVFYQALHMTGKMLRSYFISWTVINHCNLWFTTSLSILYFLKIANFSNIIFLYLKFRVKNVVSVTLLVSLFLLFLNVVVVKIYSDMCVDGVQQNVSHTSRLCNYAQICKLLSFTNPMFSVVPYVMSLAPCFLLIFSLWRHLKNMQHGAKGCRDISTTAHTRALQTVIISILLYTIFFLTFFVKVWSSGSHERHFIFLSVWALGNAVLSAHPFVLIWGNSKLRYTSVSVMLWLRHRLKIKKNR</sequence>
<dbReference type="RefSeq" id="XP_021084491.1">
    <property type="nucleotide sequence ID" value="XM_021228832.1"/>
</dbReference>
<dbReference type="GO" id="GO:0004930">
    <property type="term" value="F:G protein-coupled receptor activity"/>
    <property type="evidence" value="ECO:0007669"/>
    <property type="project" value="UniProtKB-KW"/>
</dbReference>
<evidence type="ECO:0000256" key="12">
    <source>
        <dbReference type="RuleBase" id="RU004423"/>
    </source>
</evidence>
<feature type="transmembrane region" description="Helical" evidence="14">
    <location>
        <begin position="47"/>
        <end position="70"/>
    </location>
</feature>
<evidence type="ECO:0000256" key="7">
    <source>
        <dbReference type="ARBA" id="ARBA00023040"/>
    </source>
</evidence>
<evidence type="ECO:0000313" key="15">
    <source>
        <dbReference type="Proteomes" id="UP000886700"/>
    </source>
</evidence>
<keyword evidence="11 13" id="KW-0807">Transducer</keyword>
<evidence type="ECO:0000256" key="1">
    <source>
        <dbReference type="ARBA" id="ARBA00004141"/>
    </source>
</evidence>
<dbReference type="OrthoDB" id="8876749at2759"/>
<feature type="transmembrane region" description="Helical" evidence="14">
    <location>
        <begin position="82"/>
        <end position="99"/>
    </location>
</feature>
<dbReference type="FunFam" id="1.20.1070.10:FF:000042">
    <property type="entry name" value="Taste receptor type 2 member 7"/>
    <property type="match status" value="1"/>
</dbReference>
<proteinExistence type="inferred from homology"/>
<feature type="transmembrane region" description="Helical" evidence="14">
    <location>
        <begin position="230"/>
        <end position="250"/>
    </location>
</feature>
<name>A0A3Q0CUY3_MESAU</name>
<keyword evidence="8 13" id="KW-0472">Membrane</keyword>
<comment type="subcellular location">
    <subcellularLocation>
        <location evidence="1 13">Membrane</location>
        <topology evidence="1 13">Multi-pass membrane protein</topology>
    </subcellularLocation>
</comment>
<dbReference type="Gene3D" id="1.20.1070.10">
    <property type="entry name" value="Rhodopsin 7-helix transmembrane proteins"/>
    <property type="match status" value="1"/>
</dbReference>
<dbReference type="GO" id="GO:0033038">
    <property type="term" value="F:bitter taste receptor activity"/>
    <property type="evidence" value="ECO:0007669"/>
    <property type="project" value="InterPro"/>
</dbReference>
<evidence type="ECO:0000256" key="9">
    <source>
        <dbReference type="ARBA" id="ARBA00023170"/>
    </source>
</evidence>
<evidence type="ECO:0000256" key="8">
    <source>
        <dbReference type="ARBA" id="ARBA00023136"/>
    </source>
</evidence>
<keyword evidence="5 13" id="KW-0812">Transmembrane</keyword>
<evidence type="ECO:0000313" key="16">
    <source>
        <dbReference type="RefSeq" id="XP_021084491.1"/>
    </source>
</evidence>
<comment type="similarity">
    <text evidence="2 12">Belongs to the G-protein coupled receptor T2R family.</text>
</comment>
<dbReference type="Proteomes" id="UP000886700">
    <property type="component" value="Unplaced"/>
</dbReference>
<protein>
    <recommendedName>
        <fullName evidence="13">Taste receptor type 2</fullName>
    </recommendedName>
</protein>
<dbReference type="CDD" id="cd15019">
    <property type="entry name" value="7tm_TAS2R14-like"/>
    <property type="match status" value="1"/>
</dbReference>
<evidence type="ECO:0000256" key="13">
    <source>
        <dbReference type="RuleBase" id="RU004424"/>
    </source>
</evidence>
<evidence type="ECO:0000256" key="2">
    <source>
        <dbReference type="ARBA" id="ARBA00007376"/>
    </source>
</evidence>
<evidence type="ECO:0000256" key="14">
    <source>
        <dbReference type="SAM" id="Phobius"/>
    </source>
</evidence>
<feature type="transmembrane region" description="Helical" evidence="14">
    <location>
        <begin position="129"/>
        <end position="151"/>
    </location>
</feature>
<evidence type="ECO:0000256" key="10">
    <source>
        <dbReference type="ARBA" id="ARBA00023180"/>
    </source>
</evidence>
<reference evidence="16" key="1">
    <citation type="submission" date="2025-08" db="UniProtKB">
        <authorList>
            <consortium name="RefSeq"/>
        </authorList>
    </citation>
    <scope>IDENTIFICATION</scope>
    <source>
        <tissue evidence="16">Liver</tissue>
    </source>
</reference>
<keyword evidence="7 13" id="KW-0297">G-protein coupled receptor</keyword>
<dbReference type="InterPro" id="IPR007960">
    <property type="entry name" value="TAS2R"/>
</dbReference>
<feature type="transmembrane region" description="Helical" evidence="14">
    <location>
        <begin position="262"/>
        <end position="284"/>
    </location>
</feature>
<evidence type="ECO:0000256" key="11">
    <source>
        <dbReference type="ARBA" id="ARBA00023224"/>
    </source>
</evidence>
<dbReference type="SUPFAM" id="SSF81321">
    <property type="entry name" value="Family A G protein-coupled receptor-like"/>
    <property type="match status" value="1"/>
</dbReference>
<dbReference type="PANTHER" id="PTHR11394">
    <property type="entry name" value="TASTE RECEPTOR TYPE 2"/>
    <property type="match status" value="1"/>
</dbReference>
<feature type="transmembrane region" description="Helical" evidence="14">
    <location>
        <begin position="188"/>
        <end position="209"/>
    </location>
</feature>
<keyword evidence="15" id="KW-1185">Reference proteome</keyword>
<keyword evidence="3 13" id="KW-0919">Taste</keyword>
<accession>A0A3Q0CUY3</accession>
<evidence type="ECO:0000256" key="5">
    <source>
        <dbReference type="ARBA" id="ARBA00022692"/>
    </source>
</evidence>
<dbReference type="GeneID" id="101824350"/>
<dbReference type="KEGG" id="maua:101824350"/>
<keyword evidence="10" id="KW-0325">Glycoprotein</keyword>
<dbReference type="Pfam" id="PF05296">
    <property type="entry name" value="TAS2R"/>
    <property type="match status" value="1"/>
</dbReference>
<evidence type="ECO:0000256" key="6">
    <source>
        <dbReference type="ARBA" id="ARBA00022989"/>
    </source>
</evidence>